<evidence type="ECO:0000256" key="2">
    <source>
        <dbReference type="SAM" id="Phobius"/>
    </source>
</evidence>
<feature type="region of interest" description="Disordered" evidence="1">
    <location>
        <begin position="16"/>
        <end position="43"/>
    </location>
</feature>
<name>A0A6V7NT69_ANACO</name>
<proteinExistence type="predicted"/>
<keyword evidence="2" id="KW-1133">Transmembrane helix</keyword>
<accession>A0A6V7NT69</accession>
<evidence type="ECO:0000313" key="3">
    <source>
        <dbReference type="EMBL" id="CAD1821793.1"/>
    </source>
</evidence>
<sequence length="332" mass="36821">MFSLCKEFDNLSLEDNTVGSSSSSSSVVQPTSSSVVQPTSSSVVQPSSYYGYRSQSQFLLKELQLPNHLIVADGHSFTKILVEVITHYEGMYGRFLVLVTLGLCCTVWYTFAPGSSLEAPNSSLFGRLEAYDAFFNMDSYVPGFSRVVFVERNDVSETVVSALRNDLPFAEITIPASGNVLKAVGLGVMVAFFLALSDDIHFIYKDLTENNRYSMSCFRLALIQQDILSGLYVLSPLQIREIKMYDLAQFLHTCSINPSYYFTRDHCLADFLAAHPLPDDSPLVTDLPDEEVMTSEMEEAWKMNLDGASRLVYSSDGTPRRKAGAGLVFVTP</sequence>
<feature type="compositionally biased region" description="Low complexity" evidence="1">
    <location>
        <begin position="17"/>
        <end position="43"/>
    </location>
</feature>
<reference evidence="3" key="1">
    <citation type="submission" date="2020-07" db="EMBL/GenBank/DDBJ databases">
        <authorList>
            <person name="Lin J."/>
        </authorList>
    </citation>
    <scope>NUCLEOTIDE SEQUENCE</scope>
</reference>
<dbReference type="AlphaFoldDB" id="A0A6V7NT69"/>
<keyword evidence="2" id="KW-0812">Transmembrane</keyword>
<feature type="transmembrane region" description="Helical" evidence="2">
    <location>
        <begin position="183"/>
        <end position="204"/>
    </location>
</feature>
<evidence type="ECO:0000256" key="1">
    <source>
        <dbReference type="SAM" id="MobiDB-lite"/>
    </source>
</evidence>
<organism evidence="3">
    <name type="scientific">Ananas comosus var. bracteatus</name>
    <name type="common">red pineapple</name>
    <dbReference type="NCBI Taxonomy" id="296719"/>
    <lineage>
        <taxon>Eukaryota</taxon>
        <taxon>Viridiplantae</taxon>
        <taxon>Streptophyta</taxon>
        <taxon>Embryophyta</taxon>
        <taxon>Tracheophyta</taxon>
        <taxon>Spermatophyta</taxon>
        <taxon>Magnoliopsida</taxon>
        <taxon>Liliopsida</taxon>
        <taxon>Poales</taxon>
        <taxon>Bromeliaceae</taxon>
        <taxon>Bromelioideae</taxon>
        <taxon>Ananas</taxon>
    </lineage>
</organism>
<keyword evidence="2" id="KW-0472">Membrane</keyword>
<gene>
    <name evidence="3" type="ORF">CB5_LOCUS5004</name>
</gene>
<feature type="transmembrane region" description="Helical" evidence="2">
    <location>
        <begin position="95"/>
        <end position="112"/>
    </location>
</feature>
<protein>
    <submittedName>
        <fullName evidence="3">Uncharacterized protein</fullName>
    </submittedName>
</protein>
<dbReference type="EMBL" id="LR862141">
    <property type="protein sequence ID" value="CAD1821793.1"/>
    <property type="molecule type" value="Genomic_DNA"/>
</dbReference>